<dbReference type="Proteomes" id="UP000823775">
    <property type="component" value="Unassembled WGS sequence"/>
</dbReference>
<keyword evidence="1 3" id="KW-0732">Signal</keyword>
<evidence type="ECO:0000313" key="4">
    <source>
        <dbReference type="EMBL" id="MCD7461934.1"/>
    </source>
</evidence>
<keyword evidence="5" id="KW-1185">Reference proteome</keyword>
<dbReference type="EMBL" id="JACEIK010000766">
    <property type="protein sequence ID" value="MCD7461934.1"/>
    <property type="molecule type" value="Genomic_DNA"/>
</dbReference>
<feature type="compositionally biased region" description="Low complexity" evidence="2">
    <location>
        <begin position="44"/>
        <end position="65"/>
    </location>
</feature>
<accession>A0ABS8STU8</accession>
<dbReference type="PANTHER" id="PTHR33470">
    <property type="entry name" value="OS01G0164075 PROTEIN"/>
    <property type="match status" value="1"/>
</dbReference>
<gene>
    <name evidence="4" type="ORF">HAX54_047419</name>
</gene>
<comment type="caution">
    <text evidence="4">The sequence shown here is derived from an EMBL/GenBank/DDBJ whole genome shotgun (WGS) entry which is preliminary data.</text>
</comment>
<feature type="compositionally biased region" description="Pro residues" evidence="2">
    <location>
        <begin position="127"/>
        <end position="147"/>
    </location>
</feature>
<protein>
    <recommendedName>
        <fullName evidence="6">Pistil-specific extensin-like protein</fullName>
    </recommendedName>
</protein>
<feature type="region of interest" description="Disordered" evidence="2">
    <location>
        <begin position="34"/>
        <end position="249"/>
    </location>
</feature>
<proteinExistence type="predicted"/>
<name>A0ABS8STU8_DATST</name>
<reference evidence="4 5" key="1">
    <citation type="journal article" date="2021" name="BMC Genomics">
        <title>Datura genome reveals duplications of psychoactive alkaloid biosynthetic genes and high mutation rate following tissue culture.</title>
        <authorList>
            <person name="Rajewski A."/>
            <person name="Carter-House D."/>
            <person name="Stajich J."/>
            <person name="Litt A."/>
        </authorList>
    </citation>
    <scope>NUCLEOTIDE SEQUENCE [LARGE SCALE GENOMIC DNA]</scope>
    <source>
        <strain evidence="4">AR-01</strain>
    </source>
</reference>
<evidence type="ECO:0008006" key="6">
    <source>
        <dbReference type="Google" id="ProtNLM"/>
    </source>
</evidence>
<dbReference type="PANTHER" id="PTHR33470:SF17">
    <property type="entry name" value="PISTIL-SPECIFIC EXTENSIN-LIKE PROTEIN"/>
    <property type="match status" value="1"/>
</dbReference>
<feature type="compositionally biased region" description="Pro residues" evidence="2">
    <location>
        <begin position="66"/>
        <end position="105"/>
    </location>
</feature>
<feature type="compositionally biased region" description="Pro residues" evidence="2">
    <location>
        <begin position="195"/>
        <end position="226"/>
    </location>
</feature>
<feature type="chain" id="PRO_5046899257" description="Pistil-specific extensin-like protein" evidence="3">
    <location>
        <begin position="29"/>
        <end position="421"/>
    </location>
</feature>
<sequence length="421" mass="44532">MAFTSVKAIVLIQLLALVLGSFSKLSFGEVPESWSLDDQHDNKIISIPSPSSSPSIKSPPAQSPKQPSPPSPTAQPPANPRVPPPSLPPPPATQLPIRTPPPPSAPIQLPITKSPPPSPAIQLPIRTSPPPPAPIQLPITKSPPPSPVTQLPIRTPPPPSAPIQLPITKSPPSPATQLPITKSPPPSPATQLPIRTPPPPSALRKPPPPSPPTNQKPINSSPPPPTYYYEPPTVEPPTDHEPPPIDHQPPIIIPFPPIVGPPSIPRITPPVKLPPPSILPAGKPLIVVGRVNCRSCNSRGLLSLFKASPLEGASVKLVCHNNGRKTNVQSALTDRNGDFAIVPIYLTRADVHKCKVYLVKSPKPICSVPTNFNNGKSGALLKPVLPPRPPGNPGPVQPPMFDFIGVGPFIFEAPSKFPCKK</sequence>
<feature type="signal peptide" evidence="3">
    <location>
        <begin position="1"/>
        <end position="28"/>
    </location>
</feature>
<evidence type="ECO:0000313" key="5">
    <source>
        <dbReference type="Proteomes" id="UP000823775"/>
    </source>
</evidence>
<evidence type="ECO:0000256" key="2">
    <source>
        <dbReference type="SAM" id="MobiDB-lite"/>
    </source>
</evidence>
<evidence type="ECO:0000256" key="3">
    <source>
        <dbReference type="SAM" id="SignalP"/>
    </source>
</evidence>
<evidence type="ECO:0000256" key="1">
    <source>
        <dbReference type="ARBA" id="ARBA00022729"/>
    </source>
</evidence>
<dbReference type="Pfam" id="PF01190">
    <property type="entry name" value="Pollen_Ole_e_1"/>
    <property type="match status" value="1"/>
</dbReference>
<organism evidence="4 5">
    <name type="scientific">Datura stramonium</name>
    <name type="common">Jimsonweed</name>
    <name type="synonym">Common thornapple</name>
    <dbReference type="NCBI Taxonomy" id="4076"/>
    <lineage>
        <taxon>Eukaryota</taxon>
        <taxon>Viridiplantae</taxon>
        <taxon>Streptophyta</taxon>
        <taxon>Embryophyta</taxon>
        <taxon>Tracheophyta</taxon>
        <taxon>Spermatophyta</taxon>
        <taxon>Magnoliopsida</taxon>
        <taxon>eudicotyledons</taxon>
        <taxon>Gunneridae</taxon>
        <taxon>Pentapetalae</taxon>
        <taxon>asterids</taxon>
        <taxon>lamiids</taxon>
        <taxon>Solanales</taxon>
        <taxon>Solanaceae</taxon>
        <taxon>Solanoideae</taxon>
        <taxon>Datureae</taxon>
        <taxon>Datura</taxon>
    </lineage>
</organism>